<evidence type="ECO:0000259" key="1">
    <source>
        <dbReference type="Pfam" id="PF00293"/>
    </source>
</evidence>
<dbReference type="AlphaFoldDB" id="A0A4R2GKU6"/>
<dbReference type="Gene3D" id="1.10.10.10">
    <property type="entry name" value="Winged helix-like DNA-binding domain superfamily/Winged helix DNA-binding domain"/>
    <property type="match status" value="1"/>
</dbReference>
<dbReference type="Pfam" id="PF00293">
    <property type="entry name" value="NUDIX"/>
    <property type="match status" value="1"/>
</dbReference>
<dbReference type="InterPro" id="IPR054105">
    <property type="entry name" value="WHD_NrtR"/>
</dbReference>
<evidence type="ECO:0000313" key="4">
    <source>
        <dbReference type="Proteomes" id="UP000295221"/>
    </source>
</evidence>
<dbReference type="CDD" id="cd18873">
    <property type="entry name" value="NUDIX_NadM_like"/>
    <property type="match status" value="1"/>
</dbReference>
<dbReference type="Pfam" id="PF21906">
    <property type="entry name" value="WHD_NrtR"/>
    <property type="match status" value="1"/>
</dbReference>
<dbReference type="Proteomes" id="UP000295221">
    <property type="component" value="Unassembled WGS sequence"/>
</dbReference>
<dbReference type="PANTHER" id="PTHR43736:SF4">
    <property type="entry name" value="SLR1690 PROTEIN"/>
    <property type="match status" value="1"/>
</dbReference>
<feature type="domain" description="NrtR DNA-binding winged helix" evidence="2">
    <location>
        <begin position="177"/>
        <end position="237"/>
    </location>
</feature>
<dbReference type="InterPro" id="IPR000086">
    <property type="entry name" value="NUDIX_hydrolase_dom"/>
</dbReference>
<evidence type="ECO:0000259" key="2">
    <source>
        <dbReference type="Pfam" id="PF21906"/>
    </source>
</evidence>
<reference evidence="3 4" key="1">
    <citation type="submission" date="2019-03" db="EMBL/GenBank/DDBJ databases">
        <title>Genomic Encyclopedia of Type Strains, Phase IV (KMG-IV): sequencing the most valuable type-strain genomes for metagenomic binning, comparative biology and taxonomic classification.</title>
        <authorList>
            <person name="Goeker M."/>
        </authorList>
    </citation>
    <scope>NUCLEOTIDE SEQUENCE [LARGE SCALE GENOMIC DNA]</scope>
    <source>
        <strain evidence="3 4">DSM 24179</strain>
    </source>
</reference>
<dbReference type="EMBL" id="SLWK01000004">
    <property type="protein sequence ID" value="TCO08856.1"/>
    <property type="molecule type" value="Genomic_DNA"/>
</dbReference>
<name>A0A4R2GKU6_9BACT</name>
<dbReference type="SUPFAM" id="SSF46785">
    <property type="entry name" value="Winged helix' DNA-binding domain"/>
    <property type="match status" value="1"/>
</dbReference>
<dbReference type="SUPFAM" id="SSF55811">
    <property type="entry name" value="Nudix"/>
    <property type="match status" value="1"/>
</dbReference>
<protein>
    <submittedName>
        <fullName evidence="3">NUDIX domain-containing protein</fullName>
    </submittedName>
</protein>
<accession>A0A4R2GKU6</accession>
<proteinExistence type="predicted"/>
<evidence type="ECO:0000313" key="3">
    <source>
        <dbReference type="EMBL" id="TCO08856.1"/>
    </source>
</evidence>
<dbReference type="RefSeq" id="WP_132433435.1">
    <property type="nucleotide sequence ID" value="NZ_SLWK01000004.1"/>
</dbReference>
<dbReference type="InterPro" id="IPR015797">
    <property type="entry name" value="NUDIX_hydrolase-like_dom_sf"/>
</dbReference>
<gene>
    <name evidence="3" type="ORF">EV194_104167</name>
</gene>
<dbReference type="PANTHER" id="PTHR43736">
    <property type="entry name" value="ADP-RIBOSE PYROPHOSPHATASE"/>
    <property type="match status" value="1"/>
</dbReference>
<comment type="caution">
    <text evidence="3">The sequence shown here is derived from an EMBL/GenBank/DDBJ whole genome shotgun (WGS) entry which is preliminary data.</text>
</comment>
<sequence length="254" mass="29517">MSNQVITTKPKARINDYVSVDCVIFGFDFTQLNVLLVDRVLKDEITDKEKFNDLTLTGNHIYEDEDLEAAAARILFDLTGLKDIYLEQFQTFGSPQRITRENDKAWLAANGRDPDQRIITVGYYSLLATDKVTLEWKGRNVSWFPVSEVKELAFDHMEILNEALTALRKKLLQEPIGFELLPPKFTLSQLQRLYEVVLGVSLDKRNFRKKVSRMKYLVALDEKQKGVAHKPARLYVFDREIYENTRKELFDFAI</sequence>
<dbReference type="InterPro" id="IPR036388">
    <property type="entry name" value="WH-like_DNA-bd_sf"/>
</dbReference>
<organism evidence="3 4">
    <name type="scientific">Natronoflexus pectinivorans</name>
    <dbReference type="NCBI Taxonomy" id="682526"/>
    <lineage>
        <taxon>Bacteria</taxon>
        <taxon>Pseudomonadati</taxon>
        <taxon>Bacteroidota</taxon>
        <taxon>Bacteroidia</taxon>
        <taxon>Marinilabiliales</taxon>
        <taxon>Marinilabiliaceae</taxon>
        <taxon>Natronoflexus</taxon>
    </lineage>
</organism>
<feature type="domain" description="Nudix hydrolase" evidence="1">
    <location>
        <begin position="18"/>
        <end position="156"/>
    </location>
</feature>
<dbReference type="OrthoDB" id="9786141at2"/>
<keyword evidence="4" id="KW-1185">Reference proteome</keyword>
<dbReference type="InterPro" id="IPR036390">
    <property type="entry name" value="WH_DNA-bd_sf"/>
</dbReference>
<dbReference type="Gene3D" id="3.90.79.10">
    <property type="entry name" value="Nucleoside Triphosphate Pyrophosphohydrolase"/>
    <property type="match status" value="1"/>
</dbReference>